<dbReference type="AlphaFoldDB" id="A0AA86PZT9"/>
<evidence type="ECO:0000313" key="4">
    <source>
        <dbReference type="Proteomes" id="UP001642409"/>
    </source>
</evidence>
<evidence type="ECO:0000256" key="1">
    <source>
        <dbReference type="SAM" id="Coils"/>
    </source>
</evidence>
<organism evidence="2">
    <name type="scientific">Hexamita inflata</name>
    <dbReference type="NCBI Taxonomy" id="28002"/>
    <lineage>
        <taxon>Eukaryota</taxon>
        <taxon>Metamonada</taxon>
        <taxon>Diplomonadida</taxon>
        <taxon>Hexamitidae</taxon>
        <taxon>Hexamitinae</taxon>
        <taxon>Hexamita</taxon>
    </lineage>
</organism>
<evidence type="ECO:0000313" key="3">
    <source>
        <dbReference type="EMBL" id="CAL6093217.1"/>
    </source>
</evidence>
<reference evidence="3 4" key="2">
    <citation type="submission" date="2024-07" db="EMBL/GenBank/DDBJ databases">
        <authorList>
            <person name="Akdeniz Z."/>
        </authorList>
    </citation>
    <scope>NUCLEOTIDE SEQUENCE [LARGE SCALE GENOMIC DNA]</scope>
</reference>
<proteinExistence type="predicted"/>
<gene>
    <name evidence="2" type="ORF">HINF_LOCUS37130</name>
    <name evidence="3" type="ORF">HINF_LOCUS66839</name>
</gene>
<feature type="coiled-coil region" evidence="1">
    <location>
        <begin position="300"/>
        <end position="458"/>
    </location>
</feature>
<accession>A0AA86PZT9</accession>
<reference evidence="2" key="1">
    <citation type="submission" date="2023-06" db="EMBL/GenBank/DDBJ databases">
        <authorList>
            <person name="Kurt Z."/>
        </authorList>
    </citation>
    <scope>NUCLEOTIDE SEQUENCE</scope>
</reference>
<comment type="caution">
    <text evidence="2">The sequence shown here is derived from an EMBL/GenBank/DDBJ whole genome shotgun (WGS) entry which is preliminary data.</text>
</comment>
<evidence type="ECO:0000313" key="2">
    <source>
        <dbReference type="EMBL" id="CAI9949485.1"/>
    </source>
</evidence>
<keyword evidence="1" id="KW-0175">Coiled coil</keyword>
<feature type="coiled-coil region" evidence="1">
    <location>
        <begin position="75"/>
        <end position="253"/>
    </location>
</feature>
<dbReference type="Proteomes" id="UP001642409">
    <property type="component" value="Unassembled WGS sequence"/>
</dbReference>
<dbReference type="EMBL" id="CAXDID020000455">
    <property type="protein sequence ID" value="CAL6093217.1"/>
    <property type="molecule type" value="Genomic_DNA"/>
</dbReference>
<sequence>MSILHNIEDCVTTCDLSILEQAAQNIYRMQYRQEMKSAVKFQYEAYILSNPNHKNSLDEELLLLISDFNAQRELIQLQCNENQKLQNENELLEQKVKALVDSLNTVTTDKSDLEYQIVQLKANNYEVKIQAQLKQIQDLQQQLVSQKALSESLKQQLRASQLQTSDKDDLLQKSIIEYKSLQLQLQQLEQVQKQSDIINLQNNNLKLQITKLTELEQNIKSLNALSSEQKTQIKTLQGELLQKQSQATNLYEELIKQRDFYDSQLKIQATQMNELVLYLNGQQNKVVQTQLQMQSNTTNLIEIRQENRKVDEIKKQLKEQIENNAILNREKETVQNNLFQLQTELTNCKQTNESLKMQLNEKSQAEIQIEQLIQSVDLLQQKCKYLDDARYGFMKENQLMKQAQAENDELILLLQKQATNAQNLIQLKTKFEHLDEKNLNYREEITELRKKLTKINDM</sequence>
<name>A0AA86PZT9_9EUKA</name>
<keyword evidence="4" id="KW-1185">Reference proteome</keyword>
<dbReference type="EMBL" id="CATOUU010000799">
    <property type="protein sequence ID" value="CAI9949485.1"/>
    <property type="molecule type" value="Genomic_DNA"/>
</dbReference>
<protein>
    <submittedName>
        <fullName evidence="3">Hypothetical_protein</fullName>
    </submittedName>
</protein>